<keyword evidence="4" id="KW-0833">Ubl conjugation pathway</keyword>
<name>A0A8H7W496_9HELO</name>
<dbReference type="AlphaFoldDB" id="A0A8H7W496"/>
<dbReference type="OrthoDB" id="3549376at2759"/>
<dbReference type="PANTHER" id="PTHR13367:SF34">
    <property type="match status" value="1"/>
</dbReference>
<evidence type="ECO:0000256" key="2">
    <source>
        <dbReference type="ARBA" id="ARBA00012759"/>
    </source>
</evidence>
<evidence type="ECO:0000256" key="3">
    <source>
        <dbReference type="ARBA" id="ARBA00022670"/>
    </source>
</evidence>
<evidence type="ECO:0000256" key="5">
    <source>
        <dbReference type="ARBA" id="ARBA00022801"/>
    </source>
</evidence>
<dbReference type="Proteomes" id="UP000664132">
    <property type="component" value="Unassembled WGS sequence"/>
</dbReference>
<keyword evidence="3" id="KW-0645">Protease</keyword>
<proteinExistence type="predicted"/>
<dbReference type="GO" id="GO:0004843">
    <property type="term" value="F:cysteine-type deubiquitinase activity"/>
    <property type="evidence" value="ECO:0007669"/>
    <property type="project" value="UniProtKB-EC"/>
</dbReference>
<keyword evidence="9" id="KW-1185">Reference proteome</keyword>
<keyword evidence="5" id="KW-0378">Hydrolase</keyword>
<gene>
    <name evidence="8" type="ORF">IFR04_009767</name>
</gene>
<evidence type="ECO:0000256" key="1">
    <source>
        <dbReference type="ARBA" id="ARBA00000707"/>
    </source>
</evidence>
<dbReference type="InterPro" id="IPR051346">
    <property type="entry name" value="OTU_Deubiquitinase"/>
</dbReference>
<feature type="region of interest" description="Disordered" evidence="7">
    <location>
        <begin position="172"/>
        <end position="197"/>
    </location>
</feature>
<sequence length="268" mass="30860">MPYDYRAIVTLGPDLAKDRLAQACNRLRELGHVQSVVFCAPLEVRSKLLECSGMKDASLLDVEDVLFWTMRNSWEFTKKDMPLWATQGIRHYRRRAACDYTDMVPRIPIGIFEPEALTLDERYGLDRVSAEEGIGCRNRIQAETDLARTELSSIRVKCREFGLKSFGDADLHEETERELHPENEREQQVEAPTPNKPYKHVLHEDIRQLVLTGKLASRDGVEKAFRVFDLTRAREQLNADDWPDILLMTHDFAATVLVPEIYNEGNKD</sequence>
<comment type="caution">
    <text evidence="8">The sequence shown here is derived from an EMBL/GenBank/DDBJ whole genome shotgun (WGS) entry which is preliminary data.</text>
</comment>
<protein>
    <recommendedName>
        <fullName evidence="2">ubiquitinyl hydrolase 1</fullName>
        <ecNumber evidence="2">3.4.19.12</ecNumber>
    </recommendedName>
</protein>
<reference evidence="8" key="1">
    <citation type="submission" date="2021-02" db="EMBL/GenBank/DDBJ databases">
        <title>Genome sequence Cadophora malorum strain M34.</title>
        <authorList>
            <person name="Stefanovic E."/>
            <person name="Vu D."/>
            <person name="Scully C."/>
            <person name="Dijksterhuis J."/>
            <person name="Roader J."/>
            <person name="Houbraken J."/>
        </authorList>
    </citation>
    <scope>NUCLEOTIDE SEQUENCE</scope>
    <source>
        <strain evidence="8">M34</strain>
    </source>
</reference>
<evidence type="ECO:0000256" key="4">
    <source>
        <dbReference type="ARBA" id="ARBA00022786"/>
    </source>
</evidence>
<dbReference type="EC" id="3.4.19.12" evidence="2"/>
<evidence type="ECO:0000256" key="7">
    <source>
        <dbReference type="SAM" id="MobiDB-lite"/>
    </source>
</evidence>
<evidence type="ECO:0000256" key="6">
    <source>
        <dbReference type="ARBA" id="ARBA00022807"/>
    </source>
</evidence>
<keyword evidence="6" id="KW-0788">Thiol protease</keyword>
<evidence type="ECO:0000313" key="9">
    <source>
        <dbReference type="Proteomes" id="UP000664132"/>
    </source>
</evidence>
<organism evidence="8 9">
    <name type="scientific">Cadophora malorum</name>
    <dbReference type="NCBI Taxonomy" id="108018"/>
    <lineage>
        <taxon>Eukaryota</taxon>
        <taxon>Fungi</taxon>
        <taxon>Dikarya</taxon>
        <taxon>Ascomycota</taxon>
        <taxon>Pezizomycotina</taxon>
        <taxon>Leotiomycetes</taxon>
        <taxon>Helotiales</taxon>
        <taxon>Ploettnerulaceae</taxon>
        <taxon>Cadophora</taxon>
    </lineage>
</organism>
<accession>A0A8H7W496</accession>
<dbReference type="PANTHER" id="PTHR13367">
    <property type="entry name" value="UBIQUITIN THIOESTERASE"/>
    <property type="match status" value="1"/>
</dbReference>
<evidence type="ECO:0000313" key="8">
    <source>
        <dbReference type="EMBL" id="KAG4417131.1"/>
    </source>
</evidence>
<comment type="catalytic activity">
    <reaction evidence="1">
        <text>Thiol-dependent hydrolysis of ester, thioester, amide, peptide and isopeptide bonds formed by the C-terminal Gly of ubiquitin (a 76-residue protein attached to proteins as an intracellular targeting signal).</text>
        <dbReference type="EC" id="3.4.19.12"/>
    </reaction>
</comment>
<dbReference type="GO" id="GO:0006508">
    <property type="term" value="P:proteolysis"/>
    <property type="evidence" value="ECO:0007669"/>
    <property type="project" value="UniProtKB-KW"/>
</dbReference>
<feature type="compositionally biased region" description="Basic and acidic residues" evidence="7">
    <location>
        <begin position="172"/>
        <end position="188"/>
    </location>
</feature>
<dbReference type="EMBL" id="JAFJYH010000164">
    <property type="protein sequence ID" value="KAG4417131.1"/>
    <property type="molecule type" value="Genomic_DNA"/>
</dbReference>